<dbReference type="Proteomes" id="UP000230431">
    <property type="component" value="Unassembled WGS sequence"/>
</dbReference>
<proteinExistence type="predicted"/>
<gene>
    <name evidence="1" type="ORF">COV08_01080</name>
</gene>
<protein>
    <submittedName>
        <fullName evidence="1">Uncharacterized protein</fullName>
    </submittedName>
</protein>
<comment type="caution">
    <text evidence="1">The sequence shown here is derived from an EMBL/GenBank/DDBJ whole genome shotgun (WGS) entry which is preliminary data.</text>
</comment>
<accession>A0A2H0RIB7</accession>
<dbReference type="EMBL" id="PCYK01000006">
    <property type="protein sequence ID" value="PIR46197.1"/>
    <property type="molecule type" value="Genomic_DNA"/>
</dbReference>
<sequence>MTLFNFLSEFLKPRQLPETLRTEHQKQNFLFHLREILPRAKSENVKKIFCFWCPPSPRGGWRGVQSFILS</sequence>
<reference evidence="1 2" key="1">
    <citation type="submission" date="2017-09" db="EMBL/GenBank/DDBJ databases">
        <title>Depth-based differentiation of microbial function through sediment-hosted aquifers and enrichment of novel symbionts in the deep terrestrial subsurface.</title>
        <authorList>
            <person name="Probst A.J."/>
            <person name="Ladd B."/>
            <person name="Jarett J.K."/>
            <person name="Geller-Mcgrath D.E."/>
            <person name="Sieber C.M."/>
            <person name="Emerson J.B."/>
            <person name="Anantharaman K."/>
            <person name="Thomas B.C."/>
            <person name="Malmstrom R."/>
            <person name="Stieglmeier M."/>
            <person name="Klingl A."/>
            <person name="Woyke T."/>
            <person name="Ryan C.M."/>
            <person name="Banfield J.F."/>
        </authorList>
    </citation>
    <scope>NUCLEOTIDE SEQUENCE [LARGE SCALE GENOMIC DNA]</scope>
    <source>
        <strain evidence="1">CG10_big_fil_rev_8_21_14_0_10_49_38</strain>
    </source>
</reference>
<evidence type="ECO:0000313" key="1">
    <source>
        <dbReference type="EMBL" id="PIR46197.1"/>
    </source>
</evidence>
<organism evidence="1 2">
    <name type="scientific">Candidatus Vogelbacteria bacterium CG10_big_fil_rev_8_21_14_0_10_49_38</name>
    <dbReference type="NCBI Taxonomy" id="1975043"/>
    <lineage>
        <taxon>Bacteria</taxon>
        <taxon>Candidatus Vogeliibacteriota</taxon>
    </lineage>
</organism>
<evidence type="ECO:0000313" key="2">
    <source>
        <dbReference type="Proteomes" id="UP000230431"/>
    </source>
</evidence>
<name>A0A2H0RIB7_9BACT</name>
<dbReference type="AlphaFoldDB" id="A0A2H0RIB7"/>